<sequence>TYSYTYTHPAQSRTIWYGGEVTDEMQEDLGRMMAVFGHVDEVQLISRSRSAFVRMTTRVAADRVRQAQNILLHGQKPHIGWGKTHRSGTGVFNKVSGEIFFSLSTSGPKIQSDFNAVARKPG</sequence>
<dbReference type="GO" id="GO:0003676">
    <property type="term" value="F:nucleic acid binding"/>
    <property type="evidence" value="ECO:0007669"/>
    <property type="project" value="InterPro"/>
</dbReference>
<proteinExistence type="predicted"/>
<reference evidence="1 2" key="1">
    <citation type="submission" date="2019-03" db="EMBL/GenBank/DDBJ databases">
        <title>Single cell metagenomics reveals metabolic interactions within the superorganism composed of flagellate Streblomastix strix and complex community of Bacteroidetes bacteria on its surface.</title>
        <authorList>
            <person name="Treitli S.C."/>
            <person name="Kolisko M."/>
            <person name="Husnik F."/>
            <person name="Keeling P."/>
            <person name="Hampl V."/>
        </authorList>
    </citation>
    <scope>NUCLEOTIDE SEQUENCE [LARGE SCALE GENOMIC DNA]</scope>
    <source>
        <strain evidence="1">ST1C</strain>
    </source>
</reference>
<evidence type="ECO:0000313" key="1">
    <source>
        <dbReference type="EMBL" id="KAA6368599.1"/>
    </source>
</evidence>
<dbReference type="InterPro" id="IPR035979">
    <property type="entry name" value="RBD_domain_sf"/>
</dbReference>
<feature type="non-terminal residue" evidence="1">
    <location>
        <position position="1"/>
    </location>
</feature>
<protein>
    <recommendedName>
        <fullName evidence="3">RRM domain-containing protein</fullName>
    </recommendedName>
</protein>
<dbReference type="SUPFAM" id="SSF54928">
    <property type="entry name" value="RNA-binding domain, RBD"/>
    <property type="match status" value="1"/>
</dbReference>
<dbReference type="InterPro" id="IPR012677">
    <property type="entry name" value="Nucleotide-bd_a/b_plait_sf"/>
</dbReference>
<gene>
    <name evidence="1" type="ORF">EZS28_035873</name>
</gene>
<organism evidence="1 2">
    <name type="scientific">Streblomastix strix</name>
    <dbReference type="NCBI Taxonomy" id="222440"/>
    <lineage>
        <taxon>Eukaryota</taxon>
        <taxon>Metamonada</taxon>
        <taxon>Preaxostyla</taxon>
        <taxon>Oxymonadida</taxon>
        <taxon>Streblomastigidae</taxon>
        <taxon>Streblomastix</taxon>
    </lineage>
</organism>
<comment type="caution">
    <text evidence="1">The sequence shown here is derived from an EMBL/GenBank/DDBJ whole genome shotgun (WGS) entry which is preliminary data.</text>
</comment>
<dbReference type="EMBL" id="SNRW01017189">
    <property type="protein sequence ID" value="KAA6368599.1"/>
    <property type="molecule type" value="Genomic_DNA"/>
</dbReference>
<accession>A0A5J4UDB8</accession>
<dbReference type="Gene3D" id="3.30.70.330">
    <property type="match status" value="1"/>
</dbReference>
<evidence type="ECO:0008006" key="3">
    <source>
        <dbReference type="Google" id="ProtNLM"/>
    </source>
</evidence>
<evidence type="ECO:0000313" key="2">
    <source>
        <dbReference type="Proteomes" id="UP000324800"/>
    </source>
</evidence>
<dbReference type="AlphaFoldDB" id="A0A5J4UDB8"/>
<name>A0A5J4UDB8_9EUKA</name>
<dbReference type="Proteomes" id="UP000324800">
    <property type="component" value="Unassembled WGS sequence"/>
</dbReference>